<gene>
    <name evidence="1" type="ORF">FNJ47_34580</name>
</gene>
<reference evidence="1 2" key="1">
    <citation type="journal article" date="2020" name="Arch. Microbiol.">
        <title>Bradyrhizobium uaiense sp. nov., a new highly efficient cowpea symbiont.</title>
        <authorList>
            <person name="Cabral Michel D."/>
            <person name="Azarias Guimaraes A."/>
            <person name="Martins da Costa E."/>
            <person name="Soares de Carvalho T."/>
            <person name="Balsanelli E."/>
            <person name="Willems A."/>
            <person name="Maltempi de Souza E."/>
            <person name="de Souza Moreira F.M."/>
        </authorList>
    </citation>
    <scope>NUCLEOTIDE SEQUENCE [LARGE SCALE GENOMIC DNA]</scope>
    <source>
        <strain evidence="1 2">UFLA 03-164</strain>
    </source>
</reference>
<dbReference type="AlphaFoldDB" id="A0A6P1BT41"/>
<proteinExistence type="predicted"/>
<evidence type="ECO:0000313" key="1">
    <source>
        <dbReference type="EMBL" id="NEV00793.1"/>
    </source>
</evidence>
<sequence>MIGARDAQTRSANPPYDRFIVAFRGRTMADTLAELAGQLEKRVKDLRGGRDDAALLAAARDAADQIERRRGALDGDAHEALQMVQRMTFNAAADCWPGWSVSDKPIKSDILLAARDLAERSLELVQELGFGPLRLGTGAWLVGAFDLALGRHLEAIDIFRGARQNYVDASAPGLVLLTDGYVAIARQLAGDQASGEDLDQVCKRIAAGGFEHGDDWIAQLRTALEVFTGKNS</sequence>
<organism evidence="1 2">
    <name type="scientific">Bradyrhizobium uaiense</name>
    <dbReference type="NCBI Taxonomy" id="2594946"/>
    <lineage>
        <taxon>Bacteria</taxon>
        <taxon>Pseudomonadati</taxon>
        <taxon>Pseudomonadota</taxon>
        <taxon>Alphaproteobacteria</taxon>
        <taxon>Hyphomicrobiales</taxon>
        <taxon>Nitrobacteraceae</taxon>
        <taxon>Bradyrhizobium</taxon>
    </lineage>
</organism>
<protein>
    <submittedName>
        <fullName evidence="1">Uncharacterized protein</fullName>
    </submittedName>
</protein>
<comment type="caution">
    <text evidence="1">The sequence shown here is derived from an EMBL/GenBank/DDBJ whole genome shotgun (WGS) entry which is preliminary data.</text>
</comment>
<evidence type="ECO:0000313" key="2">
    <source>
        <dbReference type="Proteomes" id="UP000468531"/>
    </source>
</evidence>
<keyword evidence="2" id="KW-1185">Reference proteome</keyword>
<name>A0A6P1BT41_9BRAD</name>
<dbReference type="Proteomes" id="UP000468531">
    <property type="component" value="Unassembled WGS sequence"/>
</dbReference>
<dbReference type="EMBL" id="VKHP01000197">
    <property type="protein sequence ID" value="NEV00793.1"/>
    <property type="molecule type" value="Genomic_DNA"/>
</dbReference>
<dbReference type="RefSeq" id="WP_163160339.1">
    <property type="nucleotide sequence ID" value="NZ_VKHP01000197.1"/>
</dbReference>
<accession>A0A6P1BT41</accession>